<dbReference type="Proteomes" id="UP000663828">
    <property type="component" value="Unassembled WGS sequence"/>
</dbReference>
<dbReference type="Proteomes" id="UP000663852">
    <property type="component" value="Unassembled WGS sequence"/>
</dbReference>
<dbReference type="PROSITE" id="PS50005">
    <property type="entry name" value="TPR"/>
    <property type="match status" value="2"/>
</dbReference>
<keyword evidence="1" id="KW-0677">Repeat</keyword>
<dbReference type="PANTHER" id="PTHR45641">
    <property type="entry name" value="TETRATRICOPEPTIDE REPEAT PROTEIN (AFU_ORTHOLOGUE AFUA_6G03870)"/>
    <property type="match status" value="1"/>
</dbReference>
<sequence length="420" mass="48599">MVDTPIKILIPGSHPPTNYFSAGDWLYWECKYEKARDHFENILKRPSLSTSDTARCYKSLGAVEVELKNHEKALENYRNQFDLLNKSDDSNKNQDIMTCLISMGKVYWLKEDYEKAVEYHERALHSVTLSTKDISTIHKNLGSIYTSMEQFDLALKNFQEALGIDGKNLGKDHPQIGQTYANMGMMYQSKADYSEALNCLKKAHEIFLKTFLPTHFFVEKLVQTIDKIQSMIIPAGIVPSNESDILALNNVMIVWLDEHIGGDENCRDLKNKFRRITNSFKAVESVESCRHCLPHIKNRKVFFIIQGKHAKEIVPYITKTMLSDMEPVVYIFCLHMQYLIEWAQEQECIMRGGIYDHEQDLLGRISKDVQEYIEQQPKMPDKLAETALVKSFLKQVKQLLKSCFEARKHIKPPYHLSTMA</sequence>
<dbReference type="SUPFAM" id="SSF48452">
    <property type="entry name" value="TPR-like"/>
    <property type="match status" value="1"/>
</dbReference>
<name>A0A815B512_ADIRI</name>
<dbReference type="PANTHER" id="PTHR45641:SF19">
    <property type="entry name" value="NEPHROCYSTIN-3"/>
    <property type="match status" value="1"/>
</dbReference>
<dbReference type="Pfam" id="PF13424">
    <property type="entry name" value="TPR_12"/>
    <property type="match status" value="2"/>
</dbReference>
<feature type="repeat" description="TPR" evidence="3">
    <location>
        <begin position="135"/>
        <end position="168"/>
    </location>
</feature>
<dbReference type="Gene3D" id="1.25.40.10">
    <property type="entry name" value="Tetratricopeptide repeat domain"/>
    <property type="match status" value="2"/>
</dbReference>
<evidence type="ECO:0000313" key="8">
    <source>
        <dbReference type="Proteomes" id="UP000663852"/>
    </source>
</evidence>
<organism evidence="5 8">
    <name type="scientific">Adineta ricciae</name>
    <name type="common">Rotifer</name>
    <dbReference type="NCBI Taxonomy" id="249248"/>
    <lineage>
        <taxon>Eukaryota</taxon>
        <taxon>Metazoa</taxon>
        <taxon>Spiralia</taxon>
        <taxon>Gnathifera</taxon>
        <taxon>Rotifera</taxon>
        <taxon>Eurotatoria</taxon>
        <taxon>Bdelloidea</taxon>
        <taxon>Adinetida</taxon>
        <taxon>Adinetidae</taxon>
        <taxon>Adineta</taxon>
    </lineage>
</organism>
<proteinExistence type="predicted"/>
<evidence type="ECO:0000256" key="4">
    <source>
        <dbReference type="SAM" id="Coils"/>
    </source>
</evidence>
<dbReference type="AlphaFoldDB" id="A0A815B512"/>
<comment type="caution">
    <text evidence="5">The sequence shown here is derived from an EMBL/GenBank/DDBJ whole genome shotgun (WGS) entry which is preliminary data.</text>
</comment>
<protein>
    <submittedName>
        <fullName evidence="5">Uncharacterized protein</fullName>
    </submittedName>
</protein>
<evidence type="ECO:0000313" key="6">
    <source>
        <dbReference type="EMBL" id="CAF1437104.1"/>
    </source>
</evidence>
<keyword evidence="7" id="KW-1185">Reference proteome</keyword>
<dbReference type="EMBL" id="CAJNOJ010000189">
    <property type="protein sequence ID" value="CAF1265729.1"/>
    <property type="molecule type" value="Genomic_DNA"/>
</dbReference>
<evidence type="ECO:0000313" key="5">
    <source>
        <dbReference type="EMBL" id="CAF1265729.1"/>
    </source>
</evidence>
<accession>A0A815B512</accession>
<feature type="coiled-coil region" evidence="4">
    <location>
        <begin position="60"/>
        <end position="87"/>
    </location>
</feature>
<feature type="repeat" description="TPR" evidence="3">
    <location>
        <begin position="177"/>
        <end position="210"/>
    </location>
</feature>
<dbReference type="SMART" id="SM00028">
    <property type="entry name" value="TPR"/>
    <property type="match status" value="4"/>
</dbReference>
<evidence type="ECO:0000313" key="7">
    <source>
        <dbReference type="Proteomes" id="UP000663828"/>
    </source>
</evidence>
<evidence type="ECO:0000256" key="3">
    <source>
        <dbReference type="PROSITE-ProRule" id="PRU00339"/>
    </source>
</evidence>
<gene>
    <name evidence="5" type="ORF">EDS130_LOCUS28758</name>
    <name evidence="6" type="ORF">XAT740_LOCUS36103</name>
</gene>
<evidence type="ECO:0000256" key="1">
    <source>
        <dbReference type="ARBA" id="ARBA00022737"/>
    </source>
</evidence>
<dbReference type="InterPro" id="IPR019734">
    <property type="entry name" value="TPR_rpt"/>
</dbReference>
<dbReference type="OrthoDB" id="10052209at2759"/>
<keyword evidence="4" id="KW-0175">Coiled coil</keyword>
<dbReference type="InterPro" id="IPR011990">
    <property type="entry name" value="TPR-like_helical_dom_sf"/>
</dbReference>
<keyword evidence="2 3" id="KW-0802">TPR repeat</keyword>
<dbReference type="EMBL" id="CAJNOR010003674">
    <property type="protein sequence ID" value="CAF1437104.1"/>
    <property type="molecule type" value="Genomic_DNA"/>
</dbReference>
<reference evidence="5" key="1">
    <citation type="submission" date="2021-02" db="EMBL/GenBank/DDBJ databases">
        <authorList>
            <person name="Nowell W R."/>
        </authorList>
    </citation>
    <scope>NUCLEOTIDE SEQUENCE</scope>
</reference>
<evidence type="ECO:0000256" key="2">
    <source>
        <dbReference type="ARBA" id="ARBA00022803"/>
    </source>
</evidence>